<feature type="compositionally biased region" description="Basic and acidic residues" evidence="1">
    <location>
        <begin position="646"/>
        <end position="664"/>
    </location>
</feature>
<dbReference type="Proteomes" id="UP000775547">
    <property type="component" value="Unassembled WGS sequence"/>
</dbReference>
<organism evidence="2 3">
    <name type="scientific">Asterophora parasitica</name>
    <dbReference type="NCBI Taxonomy" id="117018"/>
    <lineage>
        <taxon>Eukaryota</taxon>
        <taxon>Fungi</taxon>
        <taxon>Dikarya</taxon>
        <taxon>Basidiomycota</taxon>
        <taxon>Agaricomycotina</taxon>
        <taxon>Agaricomycetes</taxon>
        <taxon>Agaricomycetidae</taxon>
        <taxon>Agaricales</taxon>
        <taxon>Tricholomatineae</taxon>
        <taxon>Lyophyllaceae</taxon>
        <taxon>Asterophora</taxon>
    </lineage>
</organism>
<dbReference type="AlphaFoldDB" id="A0A9P7KCG7"/>
<feature type="compositionally biased region" description="Gly residues" evidence="1">
    <location>
        <begin position="294"/>
        <end position="315"/>
    </location>
</feature>
<feature type="compositionally biased region" description="Low complexity" evidence="1">
    <location>
        <begin position="129"/>
        <end position="143"/>
    </location>
</feature>
<comment type="caution">
    <text evidence="2">The sequence shown here is derived from an EMBL/GenBank/DDBJ whole genome shotgun (WGS) entry which is preliminary data.</text>
</comment>
<gene>
    <name evidence="2" type="ORF">DXG03_009544</name>
</gene>
<feature type="compositionally biased region" description="Basic and acidic residues" evidence="1">
    <location>
        <begin position="719"/>
        <end position="730"/>
    </location>
</feature>
<dbReference type="EMBL" id="JABCKV010000092">
    <property type="protein sequence ID" value="KAG5643860.1"/>
    <property type="molecule type" value="Genomic_DNA"/>
</dbReference>
<proteinExistence type="predicted"/>
<evidence type="ECO:0000313" key="2">
    <source>
        <dbReference type="EMBL" id="KAG5643860.1"/>
    </source>
</evidence>
<name>A0A9P7KCG7_9AGAR</name>
<protein>
    <recommendedName>
        <fullName evidence="4">Allergen</fullName>
    </recommendedName>
</protein>
<dbReference type="PANTHER" id="PTHR38703:SF1">
    <property type="entry name" value="ALLERGEN"/>
    <property type="match status" value="1"/>
</dbReference>
<feature type="compositionally biased region" description="Polar residues" evidence="1">
    <location>
        <begin position="389"/>
        <end position="437"/>
    </location>
</feature>
<keyword evidence="3" id="KW-1185">Reference proteome</keyword>
<dbReference type="OrthoDB" id="2118965at2759"/>
<feature type="region of interest" description="Disordered" evidence="1">
    <location>
        <begin position="1"/>
        <end position="144"/>
    </location>
</feature>
<accession>A0A9P7KCG7</accession>
<sequence>MGLVSTVKNIFNKGKAAQSASQAHSQPSEGAQAEPQPQENTSQTAQGGTQPSKVANQAQPAHTAQHQGGAPVTQSAQHGQPAHTAQHQGGAPVTQSAQQGQPAHTAQHQGGGPVTQSAHAQPSHTAQNAAAAKPAKPGSAGVANKAAGHAQTLLSGNIPGVPPAATNVATGFAKHLPGAGIVAGTAGLASGAIDGARTAKDAVSAARSSGKAANEPTAVVNSQGQVTAVVDSQGNATAIDPQSGQVTAVADAEGNASAVDPHYGQVTAVVDQQGNVVNPPGATIGSEDQTTARGQGGAYGQGSGQGQGYAQGQGAGKEQWNEVGQNGATGVNQNIRGWEPQDGGERYQGYRQGQGYAGGDSQYGNTNTSNHDYDRRNADVVAPQDRASGFQSSDRGAQSQVKGATTGDVSSSASYDYPFSTQNPTQSRGSGATQQAKSGHWSDLDASSTINTTEHLKPVTHQHIRHIETEEVTRHVDHERHVHHIQHHTQPVTIREVLPERHHERARPMTTIMEHHANSQAELAEFDAQLGKDRDTVEHDEKEYRVIDKGTKVHETIIRHIHHVIQPVLEKETIDQHRVYTSIPITQVSHGIAANANMPLFLGSVVGTDSGHGTTVSTDGWPQPAKSNARYHSSEKTGNGGRHHSERKDHPQKRSDDLQSEKMEGTSATTSMPSSGMDAFSHSSFSRQKTGALGADHHCKGCNCGALNADYDAFLGRDQVGKDSPPRQDEQSVSSEGHHRLPGVVGMMF</sequence>
<feature type="compositionally biased region" description="Polar residues" evidence="1">
    <location>
        <begin position="611"/>
        <end position="620"/>
    </location>
</feature>
<reference evidence="2" key="2">
    <citation type="submission" date="2021-10" db="EMBL/GenBank/DDBJ databases">
        <title>Phylogenomics reveals ancestral predisposition of the termite-cultivated fungus Termitomyces towards a domesticated lifestyle.</title>
        <authorList>
            <person name="Auxier B."/>
            <person name="Grum-Grzhimaylo A."/>
            <person name="Cardenas M.E."/>
            <person name="Lodge J.D."/>
            <person name="Laessoe T."/>
            <person name="Pedersen O."/>
            <person name="Smith M.E."/>
            <person name="Kuyper T.W."/>
            <person name="Franco-Molano E.A."/>
            <person name="Baroni T.J."/>
            <person name="Aanen D.K."/>
        </authorList>
    </citation>
    <scope>NUCLEOTIDE SEQUENCE</scope>
    <source>
        <strain evidence="2">AP01</strain>
        <tissue evidence="2">Mycelium</tissue>
    </source>
</reference>
<evidence type="ECO:0000256" key="1">
    <source>
        <dbReference type="SAM" id="MobiDB-lite"/>
    </source>
</evidence>
<feature type="compositionally biased region" description="Low complexity" evidence="1">
    <location>
        <begin position="16"/>
        <end position="28"/>
    </location>
</feature>
<dbReference type="PANTHER" id="PTHR38703">
    <property type="entry name" value="CHROMOSOME 8, WHOLE GENOME SHOTGUN SEQUENCE"/>
    <property type="match status" value="1"/>
</dbReference>
<feature type="region of interest" description="Disordered" evidence="1">
    <location>
        <begin position="717"/>
        <end position="749"/>
    </location>
</feature>
<feature type="region of interest" description="Disordered" evidence="1">
    <location>
        <begin position="279"/>
        <end position="445"/>
    </location>
</feature>
<feature type="compositionally biased region" description="Polar residues" evidence="1">
    <location>
        <begin position="35"/>
        <end position="128"/>
    </location>
</feature>
<evidence type="ECO:0008006" key="4">
    <source>
        <dbReference type="Google" id="ProtNLM"/>
    </source>
</evidence>
<feature type="compositionally biased region" description="Polar residues" evidence="1">
    <location>
        <begin position="322"/>
        <end position="335"/>
    </location>
</feature>
<reference evidence="2" key="1">
    <citation type="submission" date="2020-07" db="EMBL/GenBank/DDBJ databases">
        <authorList>
            <person name="Nieuwenhuis M."/>
            <person name="Van De Peppel L.J.J."/>
        </authorList>
    </citation>
    <scope>NUCLEOTIDE SEQUENCE</scope>
    <source>
        <strain evidence="2">AP01</strain>
        <tissue evidence="2">Mycelium</tissue>
    </source>
</reference>
<feature type="region of interest" description="Disordered" evidence="1">
    <location>
        <begin position="611"/>
        <end position="683"/>
    </location>
</feature>
<evidence type="ECO:0000313" key="3">
    <source>
        <dbReference type="Proteomes" id="UP000775547"/>
    </source>
</evidence>